<dbReference type="Proteomes" id="UP000823872">
    <property type="component" value="Chromosome E2"/>
</dbReference>
<dbReference type="InterPro" id="IPR043582">
    <property type="entry name" value="CaBP1/2/4/5"/>
</dbReference>
<proteinExistence type="predicted"/>
<dbReference type="PROSITE" id="PS50222">
    <property type="entry name" value="EF_HAND_2"/>
    <property type="match status" value="3"/>
</dbReference>
<feature type="compositionally biased region" description="Basic and acidic residues" evidence="4">
    <location>
        <begin position="101"/>
        <end position="118"/>
    </location>
</feature>
<dbReference type="InterPro" id="IPR011992">
    <property type="entry name" value="EF-hand-dom_pair"/>
</dbReference>
<dbReference type="Gene3D" id="1.10.238.10">
    <property type="entry name" value="EF-hand"/>
    <property type="match status" value="2"/>
</dbReference>
<dbReference type="PANTHER" id="PTHR45917">
    <property type="entry name" value="CALCIUM-BINDING PROTEIN 1-RELATED"/>
    <property type="match status" value="1"/>
</dbReference>
<protein>
    <recommendedName>
        <fullName evidence="5">EF-hand domain-containing protein</fullName>
    </recommendedName>
</protein>
<organism evidence="6 7">
    <name type="scientific">Felis catus</name>
    <name type="common">Cat</name>
    <name type="synonym">Felis silvestris catus</name>
    <dbReference type="NCBI Taxonomy" id="9685"/>
    <lineage>
        <taxon>Eukaryota</taxon>
        <taxon>Metazoa</taxon>
        <taxon>Chordata</taxon>
        <taxon>Craniata</taxon>
        <taxon>Vertebrata</taxon>
        <taxon>Euteleostomi</taxon>
        <taxon>Mammalia</taxon>
        <taxon>Eutheria</taxon>
        <taxon>Laurasiatheria</taxon>
        <taxon>Carnivora</taxon>
        <taxon>Feliformia</taxon>
        <taxon>Felidae</taxon>
        <taxon>Felinae</taxon>
        <taxon>Felis</taxon>
    </lineage>
</organism>
<sequence>MDAHLVPPLPSPTSFRETEERDEQKQPRQHPVGRDACPLPEARVLTQSLGSCIRQLALAGGTQLPAARAVPSTSLPAQRPAEARPALSDTRGRGRGRKSWRRSDREDKEAAEPPRGGREGGGADLSLVPSPSMQVPVGPACIFLRKGIAEKQRERPLGQDEIEELREAFLEFDKDRDGFISCKDLGNLMRTMGYMPTEMELTELGQQIRMNLGGRVDFDDFVELMTPKLLEETAGMIGVQEMRDAFKEFDTNGDGEITLGELQQAMQRLLGEKLTPREISEVVQEADVNGDGTVDFEAGHRAVVLSGGDIRQCLETFRVVTTGRGATWKLHHWFLLGRGWRCC</sequence>
<keyword evidence="7" id="KW-1185">Reference proteome</keyword>
<reference evidence="6 7" key="1">
    <citation type="submission" date="2021-02" db="EMBL/GenBank/DDBJ databases">
        <title>Safari Cat Assemblies.</title>
        <authorList>
            <person name="Bredemeyer K.R."/>
            <person name="Murphy W.J."/>
        </authorList>
    </citation>
    <scope>NUCLEOTIDE SEQUENCE [LARGE SCALE GENOMIC DNA]</scope>
</reference>
<dbReference type="SUPFAM" id="SSF47473">
    <property type="entry name" value="EF-hand"/>
    <property type="match status" value="1"/>
</dbReference>
<feature type="domain" description="EF-hand" evidence="5">
    <location>
        <begin position="237"/>
        <end position="272"/>
    </location>
</feature>
<dbReference type="InterPro" id="IPR018247">
    <property type="entry name" value="EF_Hand_1_Ca_BS"/>
</dbReference>
<feature type="region of interest" description="Disordered" evidence="4">
    <location>
        <begin position="69"/>
        <end position="132"/>
    </location>
</feature>
<evidence type="ECO:0000256" key="2">
    <source>
        <dbReference type="ARBA" id="ARBA00022737"/>
    </source>
</evidence>
<dbReference type="GeneTree" id="ENSGT00940000160506"/>
<evidence type="ECO:0000259" key="5">
    <source>
        <dbReference type="PROSITE" id="PS50222"/>
    </source>
</evidence>
<dbReference type="CDD" id="cd00051">
    <property type="entry name" value="EFh"/>
    <property type="match status" value="1"/>
</dbReference>
<dbReference type="InterPro" id="IPR002048">
    <property type="entry name" value="EF_hand_dom"/>
</dbReference>
<evidence type="ECO:0000313" key="6">
    <source>
        <dbReference type="Ensembl" id="ENSFCTP00005035788.1"/>
    </source>
</evidence>
<keyword evidence="1" id="KW-0479">Metal-binding</keyword>
<evidence type="ECO:0000313" key="7">
    <source>
        <dbReference type="Proteomes" id="UP000823872"/>
    </source>
</evidence>
<feature type="domain" description="EF-hand" evidence="5">
    <location>
        <begin position="274"/>
        <end position="309"/>
    </location>
</feature>
<feature type="domain" description="EF-hand" evidence="5">
    <location>
        <begin position="160"/>
        <end position="195"/>
    </location>
</feature>
<reference evidence="6" key="3">
    <citation type="submission" date="2025-09" db="UniProtKB">
        <authorList>
            <consortium name="Ensembl"/>
        </authorList>
    </citation>
    <scope>IDENTIFICATION</scope>
    <source>
        <strain evidence="6">breed Abyssinian</strain>
    </source>
</reference>
<keyword evidence="2" id="KW-0677">Repeat</keyword>
<evidence type="ECO:0000256" key="4">
    <source>
        <dbReference type="SAM" id="MobiDB-lite"/>
    </source>
</evidence>
<name>A0ABI7YLT2_FELCA</name>
<keyword evidence="3" id="KW-0106">Calcium</keyword>
<feature type="compositionally biased region" description="Basic and acidic residues" evidence="4">
    <location>
        <begin position="16"/>
        <end position="26"/>
    </location>
</feature>
<reference evidence="6" key="2">
    <citation type="submission" date="2025-08" db="UniProtKB">
        <authorList>
            <consortium name="Ensembl"/>
        </authorList>
    </citation>
    <scope>IDENTIFICATION</scope>
    <source>
        <strain evidence="6">breed Abyssinian</strain>
    </source>
</reference>
<dbReference type="Ensembl" id="ENSFCTT00005049309.1">
    <property type="protein sequence ID" value="ENSFCTP00005035788.1"/>
    <property type="gene ID" value="ENSFCTG00005017094.1"/>
</dbReference>
<accession>A0ABI7YLT2</accession>
<dbReference type="Pfam" id="PF13499">
    <property type="entry name" value="EF-hand_7"/>
    <property type="match status" value="2"/>
</dbReference>
<evidence type="ECO:0000256" key="1">
    <source>
        <dbReference type="ARBA" id="ARBA00022723"/>
    </source>
</evidence>
<feature type="region of interest" description="Disordered" evidence="4">
    <location>
        <begin position="1"/>
        <end position="39"/>
    </location>
</feature>
<dbReference type="PROSITE" id="PS00018">
    <property type="entry name" value="EF_HAND_1"/>
    <property type="match status" value="2"/>
</dbReference>
<dbReference type="SMART" id="SM00054">
    <property type="entry name" value="EFh"/>
    <property type="match status" value="3"/>
</dbReference>
<evidence type="ECO:0000256" key="3">
    <source>
        <dbReference type="ARBA" id="ARBA00022837"/>
    </source>
</evidence>
<dbReference type="PANTHER" id="PTHR45917:SF3">
    <property type="entry name" value="CALCIUM-BINDING PROTEIN 5"/>
    <property type="match status" value="1"/>
</dbReference>